<accession>B8CHU7</accession>
<dbReference type="OrthoDB" id="5401788at2"/>
<dbReference type="PANTHER" id="PTHR39327:SF1">
    <property type="entry name" value="BLR5470 PROTEIN"/>
    <property type="match status" value="1"/>
</dbReference>
<evidence type="ECO:0000313" key="1">
    <source>
        <dbReference type="EMBL" id="ACJ27223.1"/>
    </source>
</evidence>
<name>B8CHU7_SHEPW</name>
<dbReference type="HOGENOM" id="CLU_085651_0_0_6"/>
<keyword evidence="2" id="KW-1185">Reference proteome</keyword>
<dbReference type="EMBL" id="CP000472">
    <property type="protein sequence ID" value="ACJ27223.1"/>
    <property type="molecule type" value="Genomic_DNA"/>
</dbReference>
<dbReference type="Gene3D" id="3.10.620.30">
    <property type="match status" value="1"/>
</dbReference>
<organism evidence="1 2">
    <name type="scientific">Shewanella piezotolerans (strain WP3 / JCM 13877)</name>
    <dbReference type="NCBI Taxonomy" id="225849"/>
    <lineage>
        <taxon>Bacteria</taxon>
        <taxon>Pseudomonadati</taxon>
        <taxon>Pseudomonadota</taxon>
        <taxon>Gammaproteobacteria</taxon>
        <taxon>Alteromonadales</taxon>
        <taxon>Shewanellaceae</taxon>
        <taxon>Shewanella</taxon>
    </lineage>
</organism>
<dbReference type="Proteomes" id="UP000000753">
    <property type="component" value="Chromosome"/>
</dbReference>
<dbReference type="eggNOG" id="COG3672">
    <property type="taxonomic scope" value="Bacteria"/>
</dbReference>
<dbReference type="AlphaFoldDB" id="B8CHU7"/>
<gene>
    <name evidence="1" type="ordered locus">swp_0390</name>
</gene>
<proteinExistence type="predicted"/>
<dbReference type="PANTHER" id="PTHR39327">
    <property type="match status" value="1"/>
</dbReference>
<dbReference type="InterPro" id="IPR010319">
    <property type="entry name" value="Transglutaminase-like_Cys_pept"/>
</dbReference>
<reference evidence="1 2" key="1">
    <citation type="journal article" date="2008" name="PLoS ONE">
        <title>Environmental adaptation: genomic analysis of the piezotolerant and psychrotolerant deep-sea iron reducing bacterium Shewanella piezotolerans WP3.</title>
        <authorList>
            <person name="Wang F."/>
            <person name="Wang J."/>
            <person name="Jian H."/>
            <person name="Zhang B."/>
            <person name="Li S."/>
            <person name="Wang F."/>
            <person name="Zeng X."/>
            <person name="Gao L."/>
            <person name="Bartlett D.H."/>
            <person name="Yu J."/>
            <person name="Hu S."/>
            <person name="Xiao X."/>
        </authorList>
    </citation>
    <scope>NUCLEOTIDE SEQUENCE [LARGE SCALE GENOMIC DNA]</scope>
    <source>
        <strain evidence="2">WP3 / JCM 13877</strain>
    </source>
</reference>
<dbReference type="RefSeq" id="WP_020910605.1">
    <property type="nucleotide sequence ID" value="NC_011566.1"/>
</dbReference>
<sequence>MNGRLYKLQKLKKVCQFTLTGLALSVSSLYLDADPIPQLDEAHITQTIESQYGERAGKRIRAWFKIINEAKGLKDSDKILMVNNFFNLFHFVDDIKLWGNKNYWATPMEFIGVSGGDCEDFSIAKYFTLLQLGVSEDKLRITMVKATSVNQYHMVLAYYETPSSIPLVLDNLDKSIKPATQRKDLIPVYSFNGRQLWLNKEKGRGVLAGSSSKLAKWNDLKHRLGVERLKQPKLKLE</sequence>
<dbReference type="Pfam" id="PF06035">
    <property type="entry name" value="Peptidase_C93"/>
    <property type="match status" value="1"/>
</dbReference>
<dbReference type="STRING" id="225849.swp_0390"/>
<protein>
    <submittedName>
        <fullName evidence="1">Periplasmic protein, putative</fullName>
    </submittedName>
</protein>
<dbReference type="KEGG" id="swp:swp_0390"/>
<evidence type="ECO:0000313" key="2">
    <source>
        <dbReference type="Proteomes" id="UP000000753"/>
    </source>
</evidence>